<evidence type="ECO:0000256" key="4">
    <source>
        <dbReference type="ARBA" id="ARBA00022837"/>
    </source>
</evidence>
<keyword evidence="4" id="KW-0106">Calcium</keyword>
<dbReference type="Pfam" id="PF18884">
    <property type="entry name" value="TSP3_bac"/>
    <property type="match status" value="2"/>
</dbReference>
<feature type="domain" description="SLH" evidence="6">
    <location>
        <begin position="254"/>
        <end position="317"/>
    </location>
</feature>
<evidence type="ECO:0000259" key="6">
    <source>
        <dbReference type="PROSITE" id="PS51272"/>
    </source>
</evidence>
<reference evidence="7 8" key="1">
    <citation type="journal article" date="2016" name="Nat. Commun.">
        <title>Thousands of microbial genomes shed light on interconnected biogeochemical processes in an aquifer system.</title>
        <authorList>
            <person name="Anantharaman K."/>
            <person name="Brown C.T."/>
            <person name="Hug L.A."/>
            <person name="Sharon I."/>
            <person name="Castelle C.J."/>
            <person name="Probst A.J."/>
            <person name="Thomas B.C."/>
            <person name="Singh A."/>
            <person name="Wilkins M.J."/>
            <person name="Karaoz U."/>
            <person name="Brodie E.L."/>
            <person name="Williams K.H."/>
            <person name="Hubbard S.S."/>
            <person name="Banfield J.F."/>
        </authorList>
    </citation>
    <scope>NUCLEOTIDE SEQUENCE [LARGE SCALE GENOMIC DNA]</scope>
</reference>
<evidence type="ECO:0000256" key="2">
    <source>
        <dbReference type="ARBA" id="ARBA00022525"/>
    </source>
</evidence>
<dbReference type="Gene3D" id="2.60.40.1080">
    <property type="match status" value="1"/>
</dbReference>
<feature type="compositionally biased region" description="Acidic residues" evidence="5">
    <location>
        <begin position="169"/>
        <end position="178"/>
    </location>
</feature>
<keyword evidence="2" id="KW-0964">Secreted</keyword>
<organism evidence="7 8">
    <name type="scientific">Candidatus Abawacabacteria bacterium RIFCSPHIGHO2_01_FULL_46_8</name>
    <dbReference type="NCBI Taxonomy" id="1817815"/>
    <lineage>
        <taxon>Bacteria</taxon>
        <taxon>Candidatus Abawacaibacteriota</taxon>
    </lineage>
</organism>
<dbReference type="AlphaFoldDB" id="A0A1F4XMU3"/>
<dbReference type="InterPro" id="IPR001119">
    <property type="entry name" value="SLH_dom"/>
</dbReference>
<evidence type="ECO:0000256" key="3">
    <source>
        <dbReference type="ARBA" id="ARBA00022729"/>
    </source>
</evidence>
<dbReference type="PROSITE" id="PS51272">
    <property type="entry name" value="SLH"/>
    <property type="match status" value="2"/>
</dbReference>
<evidence type="ECO:0000313" key="8">
    <source>
        <dbReference type="Proteomes" id="UP000177521"/>
    </source>
</evidence>
<feature type="domain" description="SLH" evidence="6">
    <location>
        <begin position="323"/>
        <end position="386"/>
    </location>
</feature>
<dbReference type="Proteomes" id="UP000177521">
    <property type="component" value="Unassembled WGS sequence"/>
</dbReference>
<dbReference type="InterPro" id="IPR059100">
    <property type="entry name" value="TSP3_bac"/>
</dbReference>
<evidence type="ECO:0000256" key="5">
    <source>
        <dbReference type="SAM" id="MobiDB-lite"/>
    </source>
</evidence>
<protein>
    <recommendedName>
        <fullName evidence="6">SLH domain-containing protein</fullName>
    </recommendedName>
</protein>
<proteinExistence type="predicted"/>
<comment type="subcellular location">
    <subcellularLocation>
        <location evidence="1">Secreted</location>
    </subcellularLocation>
</comment>
<dbReference type="EMBL" id="MEWS01000019">
    <property type="protein sequence ID" value="OGC82413.1"/>
    <property type="molecule type" value="Genomic_DNA"/>
</dbReference>
<sequence length="396" mass="43815">MSEVALKSYFARVLAALLLVVIWSPTPVYASRLVDLRISPEGGSLLTGQNLQFTATAFYADGSQRRLAYPEVTWDVSFQSPDDALSVRINKDGLLTVCKAPLNLLVSATEGGTSLHSSTMVSNRATIAVPARLEDVMRSRQLLRSVDSDGDGLNDRVERMLATDPNNPDSDDDGLADGEEVRRGFSPRGEGKLFQDQDLLPGWATVPFFELAAKGVIKADSKGRLNPYRQMNRAELLQMVMDVADVDLETLTTTQSPFRDINDDHNQAKYVNYAFALGLVTGHNDSTFKPGRLVSRAEAIKFVINGLRVFWAQNNLLNQDIVLPSQPFADVQEPWQIRYVAAVKKIGLIRGYDDNTFRPDKVISLIETAKLLHYMLSQQPSPDLFYQELCGAAASN</sequence>
<evidence type="ECO:0000256" key="1">
    <source>
        <dbReference type="ARBA" id="ARBA00004613"/>
    </source>
</evidence>
<gene>
    <name evidence="7" type="ORF">A2788_01105</name>
</gene>
<dbReference type="Pfam" id="PF00395">
    <property type="entry name" value="SLH"/>
    <property type="match status" value="2"/>
</dbReference>
<name>A0A1F4XMU3_9BACT</name>
<evidence type="ECO:0000313" key="7">
    <source>
        <dbReference type="EMBL" id="OGC82413.1"/>
    </source>
</evidence>
<keyword evidence="3" id="KW-0732">Signal</keyword>
<feature type="compositionally biased region" description="Basic and acidic residues" evidence="5">
    <location>
        <begin position="179"/>
        <end position="189"/>
    </location>
</feature>
<accession>A0A1F4XMU3</accession>
<feature type="region of interest" description="Disordered" evidence="5">
    <location>
        <begin position="160"/>
        <end position="189"/>
    </location>
</feature>
<comment type="caution">
    <text evidence="7">The sequence shown here is derived from an EMBL/GenBank/DDBJ whole genome shotgun (WGS) entry which is preliminary data.</text>
</comment>